<name>A0A9N7N3F2_STRHE</name>
<organism evidence="10 11">
    <name type="scientific">Striga hermonthica</name>
    <name type="common">Purple witchweed</name>
    <name type="synonym">Buchnera hermonthica</name>
    <dbReference type="NCBI Taxonomy" id="68872"/>
    <lineage>
        <taxon>Eukaryota</taxon>
        <taxon>Viridiplantae</taxon>
        <taxon>Streptophyta</taxon>
        <taxon>Embryophyta</taxon>
        <taxon>Tracheophyta</taxon>
        <taxon>Spermatophyta</taxon>
        <taxon>Magnoliopsida</taxon>
        <taxon>eudicotyledons</taxon>
        <taxon>Gunneridae</taxon>
        <taxon>Pentapetalae</taxon>
        <taxon>asterids</taxon>
        <taxon>lamiids</taxon>
        <taxon>Lamiales</taxon>
        <taxon>Orobanchaceae</taxon>
        <taxon>Buchnereae</taxon>
        <taxon>Striga</taxon>
    </lineage>
</organism>
<keyword evidence="3" id="KW-0498">Mitosis</keyword>
<keyword evidence="5" id="KW-0539">Nucleus</keyword>
<dbReference type="InterPro" id="IPR039781">
    <property type="entry name" value="Rad21/Rec8-like"/>
</dbReference>
<gene>
    <name evidence="10" type="ORF">SHERM_18726</name>
</gene>
<dbReference type="SUPFAM" id="SSF46785">
    <property type="entry name" value="Winged helix' DNA-binding domain"/>
    <property type="match status" value="1"/>
</dbReference>
<dbReference type="Gene3D" id="1.10.10.580">
    <property type="entry name" value="Structural maintenance of chromosome 1. Chain E"/>
    <property type="match status" value="1"/>
</dbReference>
<evidence type="ECO:0000256" key="6">
    <source>
        <dbReference type="ARBA" id="ARBA00064543"/>
    </source>
</evidence>
<dbReference type="EMBL" id="CACSLK010020742">
    <property type="protein sequence ID" value="CAA0820724.1"/>
    <property type="molecule type" value="Genomic_DNA"/>
</dbReference>
<dbReference type="InterPro" id="IPR006909">
    <property type="entry name" value="Rad21/Rec8_C_eu"/>
</dbReference>
<evidence type="ECO:0000256" key="3">
    <source>
        <dbReference type="ARBA" id="ARBA00022776"/>
    </source>
</evidence>
<feature type="region of interest" description="Disordered" evidence="7">
    <location>
        <begin position="1"/>
        <end position="21"/>
    </location>
</feature>
<evidence type="ECO:0000256" key="5">
    <source>
        <dbReference type="ARBA" id="ARBA00023242"/>
    </source>
</evidence>
<dbReference type="InterPro" id="IPR006910">
    <property type="entry name" value="Rad21_Rec8_N"/>
</dbReference>
<evidence type="ECO:0000313" key="11">
    <source>
        <dbReference type="Proteomes" id="UP001153555"/>
    </source>
</evidence>
<dbReference type="Pfam" id="PF04824">
    <property type="entry name" value="Rad21_Rec8"/>
    <property type="match status" value="1"/>
</dbReference>
<keyword evidence="3" id="KW-0132">Cell division</keyword>
<dbReference type="CDD" id="cd21793">
    <property type="entry name" value="Rad21_Rec8_M_AtSYN1-like"/>
    <property type="match status" value="1"/>
</dbReference>
<dbReference type="FunFam" id="1.10.10.580:FF:000002">
    <property type="entry name" value="Sister chromatid cohesion 1 protein 4"/>
    <property type="match status" value="1"/>
</dbReference>
<sequence>MEAGKAGSILKGGHQRQRRKSISILEGGGRYRLSKAEAGGGGRRRRSVSIIEGRQRQRLDEARRTLGQACLQVASPVSSTFSLPVPTCDASNVTLEKKKQKECSRRRRTKMFYSNTFLARKGPLGTVWCAAHLQHKLRKPQYLSTNVPSTVERIMHPEVPIALRITGHLLLGVVRIYSKQVDYLYEDCNEVRIMINRVYTTVNVNLPHDATHAQVQAVTLPDKFNLDTLELDDHYNDWSKDSHFKSWDDITLKEQIPTGKDPYIVITFDEIRRDTLQMEDNLETGPTPMDEDVLLNDPSSNNQISADDINIEHKTPQKSPSIEIMRDAAPDFGFNNSPILPDRAAPDRFLEEQINKDKETFTPATKEMPLTDVRFSSPRNKFPEEEEDERHSLGQLNSPTPFVHQTPVMEIQQTPVVLQPRVRKKSLKRKQFFDEVTVLSNELIQDALNHTSDICRIKRNCPSSSLSMWKYNNMLRLRTKDNKFEPFINGACDDLLAVYKEDIIIPARFQLDPTQETHQEMNQTNSHIEIEILRNNKCPSPDRHMLSFSTAIPSPSGKIFLTPENSDLGLGSEREEDRHLQTMDTGPSRNFDSDIMQTPDTFDEIGFRAEHTALSDIPELVPSAGELGFLEQDDFSPLGSQGTPKVGIFSQYLGTPELHALSSRTRAVAQYLQRQSSVTPIDENSDESPELSLDKILQGKPRKVCTRMFFETLVLKTHGLVDARQENPYGDITLKVTPNLSKGKFPV</sequence>
<dbReference type="GO" id="GO:0005634">
    <property type="term" value="C:nucleus"/>
    <property type="evidence" value="ECO:0007669"/>
    <property type="project" value="UniProtKB-SubCell"/>
</dbReference>
<dbReference type="GO" id="GO:0007062">
    <property type="term" value="P:sister chromatid cohesion"/>
    <property type="evidence" value="ECO:0007669"/>
    <property type="project" value="InterPro"/>
</dbReference>
<evidence type="ECO:0000259" key="8">
    <source>
        <dbReference type="Pfam" id="PF04824"/>
    </source>
</evidence>
<dbReference type="GO" id="GO:0008278">
    <property type="term" value="C:cohesin complex"/>
    <property type="evidence" value="ECO:0007669"/>
    <property type="project" value="InterPro"/>
</dbReference>
<dbReference type="Pfam" id="PF04825">
    <property type="entry name" value="Rad21_Rec8_N"/>
    <property type="match status" value="1"/>
</dbReference>
<dbReference type="AlphaFoldDB" id="A0A9N7N3F2"/>
<dbReference type="InterPro" id="IPR023093">
    <property type="entry name" value="ScpA-like_C"/>
</dbReference>
<reference evidence="10" key="1">
    <citation type="submission" date="2019-12" db="EMBL/GenBank/DDBJ databases">
        <authorList>
            <person name="Scholes J."/>
        </authorList>
    </citation>
    <scope>NUCLEOTIDE SEQUENCE</scope>
</reference>
<dbReference type="GO" id="GO:0007059">
    <property type="term" value="P:chromosome segregation"/>
    <property type="evidence" value="ECO:0007669"/>
    <property type="project" value="UniProtKB-KW"/>
</dbReference>
<feature type="region of interest" description="Disordered" evidence="7">
    <location>
        <begin position="374"/>
        <end position="397"/>
    </location>
</feature>
<evidence type="ECO:0000313" key="10">
    <source>
        <dbReference type="EMBL" id="CAA0820724.1"/>
    </source>
</evidence>
<evidence type="ECO:0000259" key="9">
    <source>
        <dbReference type="Pfam" id="PF04825"/>
    </source>
</evidence>
<protein>
    <submittedName>
        <fullName evidence="10">Sister chromatid cohesion 1 protein 3</fullName>
    </submittedName>
</protein>
<keyword evidence="4" id="KW-0159">Chromosome partition</keyword>
<evidence type="ECO:0000256" key="2">
    <source>
        <dbReference type="ARBA" id="ARBA00009870"/>
    </source>
</evidence>
<feature type="domain" description="Rad21/Rec8-like protein C-terminal eukaryotic" evidence="8">
    <location>
        <begin position="690"/>
        <end position="740"/>
    </location>
</feature>
<evidence type="ECO:0000256" key="1">
    <source>
        <dbReference type="ARBA" id="ARBA00004123"/>
    </source>
</evidence>
<feature type="domain" description="Rad21/Rec8-like protein N-terminal" evidence="9">
    <location>
        <begin position="111"/>
        <end position="212"/>
    </location>
</feature>
<evidence type="ECO:0000256" key="7">
    <source>
        <dbReference type="SAM" id="MobiDB-lite"/>
    </source>
</evidence>
<keyword evidence="11" id="KW-1185">Reference proteome</keyword>
<evidence type="ECO:0000256" key="4">
    <source>
        <dbReference type="ARBA" id="ARBA00022829"/>
    </source>
</evidence>
<keyword evidence="3" id="KW-0131">Cell cycle</keyword>
<dbReference type="Proteomes" id="UP001153555">
    <property type="component" value="Unassembled WGS sequence"/>
</dbReference>
<dbReference type="GO" id="GO:1990414">
    <property type="term" value="P:replication-born double-strand break repair via sister chromatid exchange"/>
    <property type="evidence" value="ECO:0007669"/>
    <property type="project" value="TreeGrafter"/>
</dbReference>
<dbReference type="PANTHER" id="PTHR12585:SF55">
    <property type="entry name" value="SISTER CHROMATID COHESION 1 PROTEIN 3"/>
    <property type="match status" value="1"/>
</dbReference>
<accession>A0A9N7N3F2</accession>
<proteinExistence type="inferred from homology"/>
<comment type="subunit">
    <text evidence="6">Component of the cohesin complex.</text>
</comment>
<comment type="similarity">
    <text evidence="2">Belongs to the rad21 family.</text>
</comment>
<dbReference type="InterPro" id="IPR036390">
    <property type="entry name" value="WH_DNA-bd_sf"/>
</dbReference>
<comment type="subcellular location">
    <subcellularLocation>
        <location evidence="1">Nucleus</location>
    </subcellularLocation>
</comment>
<comment type="caution">
    <text evidence="10">The sequence shown here is derived from an EMBL/GenBank/DDBJ whole genome shotgun (WGS) entry which is preliminary data.</text>
</comment>
<dbReference type="PANTHER" id="PTHR12585">
    <property type="entry name" value="SCC1 / RAD21 FAMILY MEMBER"/>
    <property type="match status" value="1"/>
</dbReference>
<dbReference type="OrthoDB" id="10071381at2759"/>
<dbReference type="GO" id="GO:0003682">
    <property type="term" value="F:chromatin binding"/>
    <property type="evidence" value="ECO:0007669"/>
    <property type="project" value="TreeGrafter"/>
</dbReference>